<name>A0ABQ5E9J6_9ASTR</name>
<feature type="domain" description="Retrovirus-related Pol polyprotein from transposon TNT 1-94-like beta-barrel" evidence="5">
    <location>
        <begin position="542"/>
        <end position="614"/>
    </location>
</feature>
<feature type="domain" description="GAG-pre-integrase" evidence="4">
    <location>
        <begin position="644"/>
        <end position="696"/>
    </location>
</feature>
<evidence type="ECO:0000256" key="1">
    <source>
        <dbReference type="SAM" id="Coils"/>
    </source>
</evidence>
<evidence type="ECO:0000259" key="5">
    <source>
        <dbReference type="Pfam" id="PF22936"/>
    </source>
</evidence>
<proteinExistence type="predicted"/>
<organism evidence="6 7">
    <name type="scientific">Tanacetum coccineum</name>
    <dbReference type="NCBI Taxonomy" id="301880"/>
    <lineage>
        <taxon>Eukaryota</taxon>
        <taxon>Viridiplantae</taxon>
        <taxon>Streptophyta</taxon>
        <taxon>Embryophyta</taxon>
        <taxon>Tracheophyta</taxon>
        <taxon>Spermatophyta</taxon>
        <taxon>Magnoliopsida</taxon>
        <taxon>eudicotyledons</taxon>
        <taxon>Gunneridae</taxon>
        <taxon>Pentapetalae</taxon>
        <taxon>asterids</taxon>
        <taxon>campanulids</taxon>
        <taxon>Asterales</taxon>
        <taxon>Asteraceae</taxon>
        <taxon>Asteroideae</taxon>
        <taxon>Anthemideae</taxon>
        <taxon>Anthemidinae</taxon>
        <taxon>Tanacetum</taxon>
    </lineage>
</organism>
<dbReference type="InterPro" id="IPR025724">
    <property type="entry name" value="GAG-pre-integrase_dom"/>
</dbReference>
<keyword evidence="1" id="KW-0175">Coiled coil</keyword>
<dbReference type="InterPro" id="IPR054722">
    <property type="entry name" value="PolX-like_BBD"/>
</dbReference>
<evidence type="ECO:0000259" key="4">
    <source>
        <dbReference type="Pfam" id="PF13976"/>
    </source>
</evidence>
<evidence type="ECO:0000256" key="2">
    <source>
        <dbReference type="SAM" id="MobiDB-lite"/>
    </source>
</evidence>
<dbReference type="EMBL" id="BQNB010016078">
    <property type="protein sequence ID" value="GJT47568.1"/>
    <property type="molecule type" value="Genomic_DNA"/>
</dbReference>
<accession>A0ABQ5E9J6</accession>
<keyword evidence="7" id="KW-1185">Reference proteome</keyword>
<evidence type="ECO:0000259" key="3">
    <source>
        <dbReference type="Pfam" id="PF07727"/>
    </source>
</evidence>
<sequence>MANVSKSISIPNDEFSDDTTPSVAWKFLNEVKNTIVTLQRVVKQKMTLDIHNWSYSANQEIHKIVKDEIFSIVNQVDARVQNLEIQFLQEASKFVRDFQSLANKANESLAMNNALELEIKSLLRAVFKLDRTKERLENYIIKKENEYAKLWDDWYKKCEECKYDKISYDKAYNDMQQKIERLQAQLGDLKGKCKDTSCVSNTLDPLPRNLENENVELVFQVSNQKDTSKGTSTNTKFANQSTERKPFLQSLRNQFAVRQPNAFRSERPNFSKTQIPQKADKTHDLSNPVTSNSVPTTKESKVVDYDKVTAPGMFRIDPHQTSRKDNLVPNKPSKASVRTNPITISQPHVIIKKAVNIDSNGFSSTGVDITTKTRRPQPRSNTKNDRVPSASKSSRIMNKEVEVEDHPRNLLLSKNKKHMSSECNNIKLAIRNDKSEIVCAMCKQCLITVNHDACVLNYVNVINSRRKKQKTNVSNIANQTKHKAQIWKSKNVGHKERLASPKHSKPRMHLRWSPTAKKFDHRGKIIASSDSNGDNVIQICLWYIDSGCFKHMTGNLKLLINFVWKFLGTVRFGNDHVAAILGFSDPQWGNILITKVYFVEGLGHNMFSVGQFCDSDLEVAFRRNTCFIRNLEGVDLLKGNRTTNLYTINFHDMASASLICLMARATSTKSWLWHQRLSHLNFDTINDLARNDFHRKPDIFFLHVFEALCYPKNDRGDIGKLGAKGDIGFFIGYSANSYAYRPHPALIADNVPNAMFDDNTFVNPFATSSASVVESSSSQYVDPSNMHTFYQPYPHEYQWTKDHPLDQVIGEPSPPVLTRNQLKSDGDMCMYALTVSTMEPKNVNEAMTDPAWIESMQEELLQFKRLDHDEENTVIRNKTRLVVRGYHQEEGVDFEESFSPIARIEAMWIFLAYAAHKSFTVFQMDVKTAFLHGTLKEDVTPNIVHATYLCARYQAKPTEKHLKEVKRIFCYIQGTVNMGLWYMKDYGFELIGISDDDYTRCKDTFKSTSGGAQFLGEKLVSWSSKKQDCTALSIAEAEYVSLSVCCA</sequence>
<evidence type="ECO:0000313" key="6">
    <source>
        <dbReference type="EMBL" id="GJT47568.1"/>
    </source>
</evidence>
<feature type="compositionally biased region" description="Basic and acidic residues" evidence="2">
    <location>
        <begin position="316"/>
        <end position="326"/>
    </location>
</feature>
<dbReference type="Pfam" id="PF13976">
    <property type="entry name" value="gag_pre-integrs"/>
    <property type="match status" value="1"/>
</dbReference>
<feature type="domain" description="Reverse transcriptase Ty1/copia-type" evidence="3">
    <location>
        <begin position="869"/>
        <end position="939"/>
    </location>
</feature>
<dbReference type="Pfam" id="PF07727">
    <property type="entry name" value="RVT_2"/>
    <property type="match status" value="1"/>
</dbReference>
<dbReference type="Proteomes" id="UP001151760">
    <property type="component" value="Unassembled WGS sequence"/>
</dbReference>
<reference evidence="6" key="2">
    <citation type="submission" date="2022-01" db="EMBL/GenBank/DDBJ databases">
        <authorList>
            <person name="Yamashiro T."/>
            <person name="Shiraishi A."/>
            <person name="Satake H."/>
            <person name="Nakayama K."/>
        </authorList>
    </citation>
    <scope>NUCLEOTIDE SEQUENCE</scope>
</reference>
<dbReference type="Pfam" id="PF22936">
    <property type="entry name" value="Pol_BBD"/>
    <property type="match status" value="1"/>
</dbReference>
<protein>
    <submittedName>
        <fullName evidence="6">Retrovirus-related pol polyprotein from transposon TNT 1-94</fullName>
    </submittedName>
</protein>
<feature type="coiled-coil region" evidence="1">
    <location>
        <begin position="129"/>
        <end position="192"/>
    </location>
</feature>
<feature type="region of interest" description="Disordered" evidence="2">
    <location>
        <begin position="260"/>
        <end position="295"/>
    </location>
</feature>
<dbReference type="CDD" id="cd09272">
    <property type="entry name" value="RNase_HI_RT_Ty1"/>
    <property type="match status" value="1"/>
</dbReference>
<comment type="caution">
    <text evidence="6">The sequence shown here is derived from an EMBL/GenBank/DDBJ whole genome shotgun (WGS) entry which is preliminary data.</text>
</comment>
<feature type="compositionally biased region" description="Polar residues" evidence="2">
    <location>
        <begin position="285"/>
        <end position="295"/>
    </location>
</feature>
<dbReference type="PANTHER" id="PTHR11439:SF509">
    <property type="entry name" value="RNA-DIRECTED DNA POLYMERASE"/>
    <property type="match status" value="1"/>
</dbReference>
<dbReference type="InterPro" id="IPR013103">
    <property type="entry name" value="RVT_2"/>
</dbReference>
<evidence type="ECO:0000313" key="7">
    <source>
        <dbReference type="Proteomes" id="UP001151760"/>
    </source>
</evidence>
<dbReference type="PANTHER" id="PTHR11439">
    <property type="entry name" value="GAG-POL-RELATED RETROTRANSPOSON"/>
    <property type="match status" value="1"/>
</dbReference>
<gene>
    <name evidence="6" type="ORF">Tco_0956283</name>
</gene>
<reference evidence="6" key="1">
    <citation type="journal article" date="2022" name="Int. J. Mol. Sci.">
        <title>Draft Genome of Tanacetum Coccineum: Genomic Comparison of Closely Related Tanacetum-Family Plants.</title>
        <authorList>
            <person name="Yamashiro T."/>
            <person name="Shiraishi A."/>
            <person name="Nakayama K."/>
            <person name="Satake H."/>
        </authorList>
    </citation>
    <scope>NUCLEOTIDE SEQUENCE</scope>
</reference>
<feature type="region of interest" description="Disordered" evidence="2">
    <location>
        <begin position="315"/>
        <end position="338"/>
    </location>
</feature>
<feature type="region of interest" description="Disordered" evidence="2">
    <location>
        <begin position="366"/>
        <end position="396"/>
    </location>
</feature>